<keyword evidence="2" id="KW-1185">Reference proteome</keyword>
<dbReference type="OrthoDB" id="4506792at2759"/>
<sequence length="266" mass="30619">MSSRQRYMSYSSSALPTLTVTNGYEELTYQPANSRPHSQCISALDFDRNAHYMDDRVSIGSSLSDDMADEEEIFVNLNTRAMAAIPNRLQKIMCEIQQERYDRLKKENPNLRIMPADYWIKPVEPVRKKPVRYDRAPTPLYLAMPPSANKRNAFQQTTNHAARGHPTLQSLGPGDRYRWTAHPEIVDYASRPTTSHGSAPTREFRVLNGYRQPVPPDLVLKQKFRKPQNRRPSGIRSLSVKPVASNLRARLKHSLSRLNKWMKNEN</sequence>
<organism evidence="1 2">
    <name type="scientific">Talaromyces amestolkiae</name>
    <dbReference type="NCBI Taxonomy" id="1196081"/>
    <lineage>
        <taxon>Eukaryota</taxon>
        <taxon>Fungi</taxon>
        <taxon>Dikarya</taxon>
        <taxon>Ascomycota</taxon>
        <taxon>Pezizomycotina</taxon>
        <taxon>Eurotiomycetes</taxon>
        <taxon>Eurotiomycetidae</taxon>
        <taxon>Eurotiales</taxon>
        <taxon>Trichocomaceae</taxon>
        <taxon>Talaromyces</taxon>
        <taxon>Talaromyces sect. Talaromyces</taxon>
    </lineage>
</organism>
<evidence type="ECO:0000313" key="1">
    <source>
        <dbReference type="EMBL" id="RAO64490.1"/>
    </source>
</evidence>
<dbReference type="Proteomes" id="UP000249363">
    <property type="component" value="Unassembled WGS sequence"/>
</dbReference>
<dbReference type="RefSeq" id="XP_040729007.1">
    <property type="nucleotide sequence ID" value="XM_040877450.1"/>
</dbReference>
<proteinExistence type="predicted"/>
<comment type="caution">
    <text evidence="1">The sequence shown here is derived from an EMBL/GenBank/DDBJ whole genome shotgun (WGS) entry which is preliminary data.</text>
</comment>
<accession>A0A364KLR4</accession>
<protein>
    <submittedName>
        <fullName evidence="1">Uncharacterized protein</fullName>
    </submittedName>
</protein>
<dbReference type="GeneID" id="63789719"/>
<gene>
    <name evidence="1" type="ORF">BHQ10_000502</name>
</gene>
<dbReference type="AlphaFoldDB" id="A0A364KLR4"/>
<dbReference type="EMBL" id="MIKG01000001">
    <property type="protein sequence ID" value="RAO64490.1"/>
    <property type="molecule type" value="Genomic_DNA"/>
</dbReference>
<evidence type="ECO:0000313" key="2">
    <source>
        <dbReference type="Proteomes" id="UP000249363"/>
    </source>
</evidence>
<reference evidence="1 2" key="1">
    <citation type="journal article" date="2017" name="Biotechnol. Biofuels">
        <title>Differential beta-glucosidase expression as a function of carbon source availability in Talaromyces amestolkiae: a genomic and proteomic approach.</title>
        <authorList>
            <person name="de Eugenio L.I."/>
            <person name="Mendez-Liter J.A."/>
            <person name="Nieto-Dominguez M."/>
            <person name="Alonso L."/>
            <person name="Gil-Munoz J."/>
            <person name="Barriuso J."/>
            <person name="Prieto A."/>
            <person name="Martinez M.J."/>
        </authorList>
    </citation>
    <scope>NUCLEOTIDE SEQUENCE [LARGE SCALE GENOMIC DNA]</scope>
    <source>
        <strain evidence="1 2">CIB</strain>
    </source>
</reference>
<name>A0A364KLR4_TALAM</name>